<name>R7TX02_CAPTE</name>
<dbReference type="EMBL" id="KB308962">
    <property type="protein sequence ID" value="ELT95966.1"/>
    <property type="molecule type" value="Genomic_DNA"/>
</dbReference>
<dbReference type="AlphaFoldDB" id="R7TX02"/>
<feature type="transmembrane region" description="Helical" evidence="2">
    <location>
        <begin position="47"/>
        <end position="66"/>
    </location>
</feature>
<proteinExistence type="predicted"/>
<reference evidence="5" key="3">
    <citation type="submission" date="2015-06" db="UniProtKB">
        <authorList>
            <consortium name="EnsemblMetazoa"/>
        </authorList>
    </citation>
    <scope>IDENTIFICATION</scope>
</reference>
<evidence type="ECO:0000259" key="3">
    <source>
        <dbReference type="Pfam" id="PF07786"/>
    </source>
</evidence>
<keyword evidence="2" id="KW-0812">Transmembrane</keyword>
<feature type="transmembrane region" description="Helical" evidence="2">
    <location>
        <begin position="270"/>
        <end position="291"/>
    </location>
</feature>
<feature type="compositionally biased region" description="Basic and acidic residues" evidence="1">
    <location>
        <begin position="13"/>
        <end position="26"/>
    </location>
</feature>
<dbReference type="Proteomes" id="UP000014760">
    <property type="component" value="Unassembled WGS sequence"/>
</dbReference>
<dbReference type="EnsemblMetazoa" id="CapteT92095">
    <property type="protein sequence ID" value="CapteP92095"/>
    <property type="gene ID" value="CapteG92095"/>
</dbReference>
<evidence type="ECO:0000313" key="6">
    <source>
        <dbReference type="Proteomes" id="UP000014760"/>
    </source>
</evidence>
<feature type="compositionally biased region" description="Polar residues" evidence="1">
    <location>
        <begin position="1"/>
        <end position="12"/>
    </location>
</feature>
<feature type="transmembrane region" description="Helical" evidence="2">
    <location>
        <begin position="187"/>
        <end position="208"/>
    </location>
</feature>
<reference evidence="4 6" key="2">
    <citation type="journal article" date="2013" name="Nature">
        <title>Insights into bilaterian evolution from three spiralian genomes.</title>
        <authorList>
            <person name="Simakov O."/>
            <person name="Marletaz F."/>
            <person name="Cho S.J."/>
            <person name="Edsinger-Gonzales E."/>
            <person name="Havlak P."/>
            <person name="Hellsten U."/>
            <person name="Kuo D.H."/>
            <person name="Larsson T."/>
            <person name="Lv J."/>
            <person name="Arendt D."/>
            <person name="Savage R."/>
            <person name="Osoegawa K."/>
            <person name="de Jong P."/>
            <person name="Grimwood J."/>
            <person name="Chapman J.A."/>
            <person name="Shapiro H."/>
            <person name="Aerts A."/>
            <person name="Otillar R.P."/>
            <person name="Terry A.Y."/>
            <person name="Boore J.L."/>
            <person name="Grigoriev I.V."/>
            <person name="Lindberg D.R."/>
            <person name="Seaver E.C."/>
            <person name="Weisblat D.A."/>
            <person name="Putnam N.H."/>
            <person name="Rokhsar D.S."/>
        </authorList>
    </citation>
    <scope>NUCLEOTIDE SEQUENCE</scope>
    <source>
        <strain evidence="4 6">I ESC-2004</strain>
    </source>
</reference>
<dbReference type="HOGENOM" id="CLU_029171_3_0_1"/>
<feature type="transmembrane region" description="Helical" evidence="2">
    <location>
        <begin position="401"/>
        <end position="423"/>
    </location>
</feature>
<feature type="transmembrane region" description="Helical" evidence="2">
    <location>
        <begin position="368"/>
        <end position="389"/>
    </location>
</feature>
<dbReference type="PANTHER" id="PTHR31061">
    <property type="entry name" value="LD22376P"/>
    <property type="match status" value="1"/>
</dbReference>
<dbReference type="OrthoDB" id="2149840at2759"/>
<dbReference type="Pfam" id="PF07786">
    <property type="entry name" value="HGSNAT_cat"/>
    <property type="match status" value="1"/>
</dbReference>
<gene>
    <name evidence="4" type="ORF">CAPTEDRAFT_92095</name>
</gene>
<keyword evidence="2" id="KW-0472">Membrane</keyword>
<accession>R7TX02</accession>
<evidence type="ECO:0000313" key="5">
    <source>
        <dbReference type="EnsemblMetazoa" id="CapteP92095"/>
    </source>
</evidence>
<reference evidence="6" key="1">
    <citation type="submission" date="2012-12" db="EMBL/GenBank/DDBJ databases">
        <authorList>
            <person name="Hellsten U."/>
            <person name="Grimwood J."/>
            <person name="Chapman J.A."/>
            <person name="Shapiro H."/>
            <person name="Aerts A."/>
            <person name="Otillar R.P."/>
            <person name="Terry A.Y."/>
            <person name="Boore J.L."/>
            <person name="Simakov O."/>
            <person name="Marletaz F."/>
            <person name="Cho S.-J."/>
            <person name="Edsinger-Gonzales E."/>
            <person name="Havlak P."/>
            <person name="Kuo D.-H."/>
            <person name="Larsson T."/>
            <person name="Lv J."/>
            <person name="Arendt D."/>
            <person name="Savage R."/>
            <person name="Osoegawa K."/>
            <person name="de Jong P."/>
            <person name="Lindberg D.R."/>
            <person name="Seaver E.C."/>
            <person name="Weisblat D.A."/>
            <person name="Putnam N.H."/>
            <person name="Grigoriev I.V."/>
            <person name="Rokhsar D.S."/>
        </authorList>
    </citation>
    <scope>NUCLEOTIDE SEQUENCE</scope>
    <source>
        <strain evidence="6">I ESC-2004</strain>
    </source>
</reference>
<feature type="region of interest" description="Disordered" evidence="1">
    <location>
        <begin position="1"/>
        <end position="26"/>
    </location>
</feature>
<dbReference type="OMA" id="CFMIIVN"/>
<protein>
    <recommendedName>
        <fullName evidence="3">Heparan-alpha-glucosaminide N-acetyltransferase catalytic domain-containing protein</fullName>
    </recommendedName>
</protein>
<dbReference type="EMBL" id="AMQN01002355">
    <property type="status" value="NOT_ANNOTATED_CDS"/>
    <property type="molecule type" value="Genomic_DNA"/>
</dbReference>
<keyword evidence="6" id="KW-1185">Reference proteome</keyword>
<keyword evidence="2" id="KW-1133">Transmembrane helix</keyword>
<organism evidence="4">
    <name type="scientific">Capitella teleta</name>
    <name type="common">Polychaete worm</name>
    <dbReference type="NCBI Taxonomy" id="283909"/>
    <lineage>
        <taxon>Eukaryota</taxon>
        <taxon>Metazoa</taxon>
        <taxon>Spiralia</taxon>
        <taxon>Lophotrochozoa</taxon>
        <taxon>Annelida</taxon>
        <taxon>Polychaeta</taxon>
        <taxon>Sedentaria</taxon>
        <taxon>Scolecida</taxon>
        <taxon>Capitellidae</taxon>
        <taxon>Capitella</taxon>
    </lineage>
</organism>
<feature type="transmembrane region" description="Helical" evidence="2">
    <location>
        <begin position="108"/>
        <end position="126"/>
    </location>
</feature>
<evidence type="ECO:0000256" key="1">
    <source>
        <dbReference type="SAM" id="MobiDB-lite"/>
    </source>
</evidence>
<feature type="domain" description="Heparan-alpha-glucosaminide N-acetyltransferase catalytic" evidence="3">
    <location>
        <begin position="37"/>
        <end position="153"/>
    </location>
</feature>
<feature type="transmembrane region" description="Helical" evidence="2">
    <location>
        <begin position="334"/>
        <end position="356"/>
    </location>
</feature>
<evidence type="ECO:0000256" key="2">
    <source>
        <dbReference type="SAM" id="Phobius"/>
    </source>
</evidence>
<dbReference type="InterPro" id="IPR012429">
    <property type="entry name" value="HGSNAT_cat"/>
</dbReference>
<feature type="transmembrane region" description="Helical" evidence="2">
    <location>
        <begin position="303"/>
        <end position="322"/>
    </location>
</feature>
<dbReference type="PANTHER" id="PTHR31061:SF24">
    <property type="entry name" value="LD22376P"/>
    <property type="match status" value="1"/>
</dbReference>
<feature type="transmembrane region" description="Helical" evidence="2">
    <location>
        <begin position="146"/>
        <end position="166"/>
    </location>
</feature>
<feature type="transmembrane region" description="Helical" evidence="2">
    <location>
        <begin position="78"/>
        <end position="96"/>
    </location>
</feature>
<evidence type="ECO:0000313" key="4">
    <source>
        <dbReference type="EMBL" id="ELT95966.1"/>
    </source>
</evidence>
<sequence>MESNVSISSAKTDSTRRNSEEKDEGKLITPKEVKKERLRSLDAFRGLNILLMIFVNYGGGGYWYFSHAVWNGLYITDLIFPWFIFIMGTSLGLGISSLVKKEVDPVEGLWGIIWRSVKLFAVGIMYNTKSSNDLENIRMTGVLQRLAMVYFITAIVHYAGESLQCCMRSRGTVSRWRHILSDLAPYFGEWITMLVIIGIYCYFTYWFAVPGCEAGYVGPGGLHRDGAHAGCTGGAALYIDLKVYTMRHIYQWPDIRTIYQTDSAFDPEGLLGTLTSIFLCFLGLQAGKILVCHKGHRERLVRWLIWAIITGGIGTLLCKAQLEDGWVPINKNIMSISFVLVSAGTGFIMLSVMYILIDSWKLWNGQPFTYAGMNSIVLYMCHSIFQGYFPVSWQMPDMTQHWQLLLLHTWGTAFWAIIAYAMYKKKVFISL</sequence>